<dbReference type="AlphaFoldDB" id="A0A419W343"/>
<comment type="caution">
    <text evidence="3">The sequence shown here is derived from an EMBL/GenBank/DDBJ whole genome shotgun (WGS) entry which is preliminary data.</text>
</comment>
<name>A0A419W343_9BACT</name>
<feature type="compositionally biased region" description="Polar residues" evidence="1">
    <location>
        <begin position="71"/>
        <end position="88"/>
    </location>
</feature>
<evidence type="ECO:0000256" key="2">
    <source>
        <dbReference type="SAM" id="Phobius"/>
    </source>
</evidence>
<evidence type="ECO:0008006" key="5">
    <source>
        <dbReference type="Google" id="ProtNLM"/>
    </source>
</evidence>
<keyword evidence="2" id="KW-0812">Transmembrane</keyword>
<dbReference type="RefSeq" id="WP_120271175.1">
    <property type="nucleotide sequence ID" value="NZ_RAPN01000001.1"/>
</dbReference>
<dbReference type="Proteomes" id="UP000283387">
    <property type="component" value="Unassembled WGS sequence"/>
</dbReference>
<reference evidence="3 4" key="1">
    <citation type="submission" date="2018-09" db="EMBL/GenBank/DDBJ databases">
        <title>Genomic Encyclopedia of Archaeal and Bacterial Type Strains, Phase II (KMG-II): from individual species to whole genera.</title>
        <authorList>
            <person name="Goeker M."/>
        </authorList>
    </citation>
    <scope>NUCLEOTIDE SEQUENCE [LARGE SCALE GENOMIC DNA]</scope>
    <source>
        <strain evidence="3 4">DSM 27148</strain>
    </source>
</reference>
<dbReference type="EMBL" id="RAPN01000001">
    <property type="protein sequence ID" value="RKD89720.1"/>
    <property type="molecule type" value="Genomic_DNA"/>
</dbReference>
<dbReference type="SUPFAM" id="SSF74653">
    <property type="entry name" value="TolA/TonB C-terminal domain"/>
    <property type="match status" value="1"/>
</dbReference>
<feature type="region of interest" description="Disordered" evidence="1">
    <location>
        <begin position="47"/>
        <end position="95"/>
    </location>
</feature>
<accession>A0A419W343</accession>
<feature type="compositionally biased region" description="Basic and acidic residues" evidence="1">
    <location>
        <begin position="56"/>
        <end position="69"/>
    </location>
</feature>
<sequence>MQRLRKLYHDNIYGIIGTLAFHILLLGAILLANVKIEGEVKEEEIVIDFSQPEIQPETKEEAKEQHEDENTPANDQSSASQTSRSNRAVNDAAKKDPFFDEDYQREIAEAQKLVADVNKQLSKEIPEMKQIQMPEETTEGMDPDKISNTIYSGESNIHYNLEDRYHVKLPIPVYLARGGGKITVDIWVAPSGKVIKAQLRPYSGISDPMLPEYALQAALRTIFNAKNDAPSLQKGFISYTFVAQ</sequence>
<evidence type="ECO:0000256" key="1">
    <source>
        <dbReference type="SAM" id="MobiDB-lite"/>
    </source>
</evidence>
<feature type="region of interest" description="Disordered" evidence="1">
    <location>
        <begin position="125"/>
        <end position="144"/>
    </location>
</feature>
<proteinExistence type="predicted"/>
<keyword evidence="4" id="KW-1185">Reference proteome</keyword>
<dbReference type="OrthoDB" id="9786892at2"/>
<organism evidence="3 4">
    <name type="scientific">Mangrovibacterium diazotrophicum</name>
    <dbReference type="NCBI Taxonomy" id="1261403"/>
    <lineage>
        <taxon>Bacteria</taxon>
        <taxon>Pseudomonadati</taxon>
        <taxon>Bacteroidota</taxon>
        <taxon>Bacteroidia</taxon>
        <taxon>Marinilabiliales</taxon>
        <taxon>Prolixibacteraceae</taxon>
        <taxon>Mangrovibacterium</taxon>
    </lineage>
</organism>
<keyword evidence="2" id="KW-0472">Membrane</keyword>
<keyword evidence="2" id="KW-1133">Transmembrane helix</keyword>
<feature type="transmembrane region" description="Helical" evidence="2">
    <location>
        <begin position="12"/>
        <end position="32"/>
    </location>
</feature>
<evidence type="ECO:0000313" key="4">
    <source>
        <dbReference type="Proteomes" id="UP000283387"/>
    </source>
</evidence>
<evidence type="ECO:0000313" key="3">
    <source>
        <dbReference type="EMBL" id="RKD89720.1"/>
    </source>
</evidence>
<gene>
    <name evidence="3" type="ORF">BC643_0052</name>
</gene>
<protein>
    <recommendedName>
        <fullName evidence="5">TonB family protein</fullName>
    </recommendedName>
</protein>